<dbReference type="InterPro" id="IPR036188">
    <property type="entry name" value="FAD/NAD-bd_sf"/>
</dbReference>
<proteinExistence type="predicted"/>
<name>A0A6B0SK22_9EURY</name>
<protein>
    <submittedName>
        <fullName evidence="2">Pyridine nucleotide-disulfide oxidoreductase</fullName>
    </submittedName>
</protein>
<comment type="caution">
    <text evidence="2">The sequence shown here is derived from an EMBL/GenBank/DDBJ whole genome shotgun (WGS) entry which is preliminary data.</text>
</comment>
<dbReference type="EMBL" id="WUUU01000186">
    <property type="protein sequence ID" value="MXR22015.1"/>
    <property type="molecule type" value="Genomic_DNA"/>
</dbReference>
<dbReference type="Proteomes" id="UP000471521">
    <property type="component" value="Unassembled WGS sequence"/>
</dbReference>
<feature type="domain" description="Pyridine nucleotide-disulphide oxidoreductase dimerisation" evidence="1">
    <location>
        <begin position="8"/>
        <end position="92"/>
    </location>
</feature>
<reference evidence="2 3" key="1">
    <citation type="submission" date="2019-12" db="EMBL/GenBank/DDBJ databases">
        <title>Isolation and characterization of three novel carbon monoxide-oxidizing members of Halobacteria from salione crusts and soils.</title>
        <authorList>
            <person name="Myers M.R."/>
            <person name="King G.M."/>
        </authorList>
    </citation>
    <scope>NUCLEOTIDE SEQUENCE [LARGE SCALE GENOMIC DNA]</scope>
    <source>
        <strain evidence="2 3">PCN9</strain>
    </source>
</reference>
<evidence type="ECO:0000313" key="3">
    <source>
        <dbReference type="Proteomes" id="UP000471521"/>
    </source>
</evidence>
<dbReference type="SUPFAM" id="SSF55424">
    <property type="entry name" value="FAD/NAD-linked reductases, dimerisation (C-terminal) domain"/>
    <property type="match status" value="1"/>
</dbReference>
<keyword evidence="3" id="KW-1185">Reference proteome</keyword>
<evidence type="ECO:0000259" key="1">
    <source>
        <dbReference type="Pfam" id="PF02852"/>
    </source>
</evidence>
<dbReference type="Pfam" id="PF02852">
    <property type="entry name" value="Pyr_redox_dim"/>
    <property type="match status" value="1"/>
</dbReference>
<dbReference type="InterPro" id="IPR004099">
    <property type="entry name" value="Pyr_nucl-diS_OxRdtase_dimer"/>
</dbReference>
<organism evidence="2 3">
    <name type="scientific">Halobacterium bonnevillei</name>
    <dbReference type="NCBI Taxonomy" id="2692200"/>
    <lineage>
        <taxon>Archaea</taxon>
        <taxon>Methanobacteriati</taxon>
        <taxon>Methanobacteriota</taxon>
        <taxon>Stenosarchaea group</taxon>
        <taxon>Halobacteria</taxon>
        <taxon>Halobacteriales</taxon>
        <taxon>Halobacteriaceae</taxon>
        <taxon>Halobacterium</taxon>
    </lineage>
</organism>
<sequence length="107" mass="11267">IVDEERGREAGFDPASVTISAPTRAHYYPGGAELTVTLFADRTTGRLLGGSVVGREGVKRIDTIATALHAEFAVADLQNADLAYAPPFSPVWDPVATAAKVLQGTLE</sequence>
<evidence type="ECO:0000313" key="2">
    <source>
        <dbReference type="EMBL" id="MXR22015.1"/>
    </source>
</evidence>
<gene>
    <name evidence="2" type="ORF">GRX66_15940</name>
</gene>
<feature type="non-terminal residue" evidence="2">
    <location>
        <position position="1"/>
    </location>
</feature>
<dbReference type="InterPro" id="IPR016156">
    <property type="entry name" value="FAD/NAD-linked_Rdtase_dimer_sf"/>
</dbReference>
<dbReference type="AlphaFoldDB" id="A0A6B0SK22"/>
<dbReference type="Gene3D" id="3.50.50.60">
    <property type="entry name" value="FAD/NAD(P)-binding domain"/>
    <property type="match status" value="1"/>
</dbReference>
<accession>A0A6B0SK22</accession>